<dbReference type="Proteomes" id="UP000321947">
    <property type="component" value="Unassembled WGS sequence"/>
</dbReference>
<evidence type="ECO:0000313" key="2">
    <source>
        <dbReference type="EMBL" id="TYK12006.1"/>
    </source>
</evidence>
<organism evidence="2 3">
    <name type="scientific">Cucumis melo var. makuwa</name>
    <name type="common">Oriental melon</name>
    <dbReference type="NCBI Taxonomy" id="1194695"/>
    <lineage>
        <taxon>Eukaryota</taxon>
        <taxon>Viridiplantae</taxon>
        <taxon>Streptophyta</taxon>
        <taxon>Embryophyta</taxon>
        <taxon>Tracheophyta</taxon>
        <taxon>Spermatophyta</taxon>
        <taxon>Magnoliopsida</taxon>
        <taxon>eudicotyledons</taxon>
        <taxon>Gunneridae</taxon>
        <taxon>Pentapetalae</taxon>
        <taxon>rosids</taxon>
        <taxon>fabids</taxon>
        <taxon>Cucurbitales</taxon>
        <taxon>Cucurbitaceae</taxon>
        <taxon>Benincaseae</taxon>
        <taxon>Cucumis</taxon>
    </lineage>
</organism>
<gene>
    <name evidence="2" type="ORF">E5676_scaffold1017G00140</name>
</gene>
<evidence type="ECO:0000313" key="3">
    <source>
        <dbReference type="Proteomes" id="UP000321947"/>
    </source>
</evidence>
<feature type="region of interest" description="Disordered" evidence="1">
    <location>
        <begin position="73"/>
        <end position="96"/>
    </location>
</feature>
<reference evidence="2 3" key="1">
    <citation type="submission" date="2019-08" db="EMBL/GenBank/DDBJ databases">
        <title>Draft genome sequences of two oriental melons (Cucumis melo L. var makuwa).</title>
        <authorList>
            <person name="Kwon S.-Y."/>
        </authorList>
    </citation>
    <scope>NUCLEOTIDE SEQUENCE [LARGE SCALE GENOMIC DNA]</scope>
    <source>
        <strain evidence="3">cv. Chang Bougi</strain>
        <tissue evidence="2">Leaf</tissue>
    </source>
</reference>
<name>A0A5D3CNK3_CUCMM</name>
<dbReference type="EMBL" id="SSTD01010328">
    <property type="protein sequence ID" value="TYK12006.1"/>
    <property type="molecule type" value="Genomic_DNA"/>
</dbReference>
<accession>A0A5D3CNK3</accession>
<protein>
    <submittedName>
        <fullName evidence="2">Zinc finger, CCHC-type</fullName>
    </submittedName>
</protein>
<sequence>MGLRPEYESIRAAMLHRNPLPSLDATVQEILFKKKRLGIVSSFPCDVALATTHLRQANETSFCKNCHILDNCPARPPRPPNHSHKPKFSPKAGSSSVVAAATSSDITAPSSLQLIDLHDLLKKGISFQSTAFAFTPGSGFSYGTSD</sequence>
<proteinExistence type="predicted"/>
<comment type="caution">
    <text evidence="2">The sequence shown here is derived from an EMBL/GenBank/DDBJ whole genome shotgun (WGS) entry which is preliminary data.</text>
</comment>
<evidence type="ECO:0000256" key="1">
    <source>
        <dbReference type="SAM" id="MobiDB-lite"/>
    </source>
</evidence>
<dbReference type="AlphaFoldDB" id="A0A5D3CNK3"/>